<feature type="region of interest" description="Disordered" evidence="1">
    <location>
        <begin position="65"/>
        <end position="87"/>
    </location>
</feature>
<dbReference type="EMBL" id="JAXCGZ010000827">
    <property type="protein sequence ID" value="KAK7085544.1"/>
    <property type="molecule type" value="Genomic_DNA"/>
</dbReference>
<keyword evidence="5" id="KW-1185">Reference proteome</keyword>
<evidence type="ECO:0000313" key="5">
    <source>
        <dbReference type="Proteomes" id="UP001381693"/>
    </source>
</evidence>
<evidence type="ECO:0000256" key="2">
    <source>
        <dbReference type="SAM" id="Phobius"/>
    </source>
</evidence>
<accession>A0AAN8XTI9</accession>
<comment type="caution">
    <text evidence="4">The sequence shown here is derived from an EMBL/GenBank/DDBJ whole genome shotgun (WGS) entry which is preliminary data.</text>
</comment>
<evidence type="ECO:0000313" key="4">
    <source>
        <dbReference type="EMBL" id="KAK7085544.1"/>
    </source>
</evidence>
<keyword evidence="2" id="KW-1133">Transmembrane helix</keyword>
<evidence type="ECO:0000313" key="3">
    <source>
        <dbReference type="EMBL" id="KAK7069656.1"/>
    </source>
</evidence>
<dbReference type="Proteomes" id="UP001381693">
    <property type="component" value="Unassembled WGS sequence"/>
</dbReference>
<keyword evidence="2" id="KW-0472">Membrane</keyword>
<feature type="region of interest" description="Disordered" evidence="1">
    <location>
        <begin position="148"/>
        <end position="171"/>
    </location>
</feature>
<feature type="compositionally biased region" description="Polar residues" evidence="1">
    <location>
        <begin position="67"/>
        <end position="83"/>
    </location>
</feature>
<gene>
    <name evidence="3" type="ORF">SK128_002528</name>
    <name evidence="4" type="ORF">SK128_011533</name>
</gene>
<dbReference type="AlphaFoldDB" id="A0AAN8XTI9"/>
<evidence type="ECO:0000256" key="1">
    <source>
        <dbReference type="SAM" id="MobiDB-lite"/>
    </source>
</evidence>
<protein>
    <submittedName>
        <fullName evidence="4">Uncharacterized protein</fullName>
    </submittedName>
</protein>
<feature type="compositionally biased region" description="Polar residues" evidence="1">
    <location>
        <begin position="148"/>
        <end position="160"/>
    </location>
</feature>
<dbReference type="EMBL" id="JAXCGZ010015988">
    <property type="protein sequence ID" value="KAK7069656.1"/>
    <property type="molecule type" value="Genomic_DNA"/>
</dbReference>
<organism evidence="4 5">
    <name type="scientific">Halocaridina rubra</name>
    <name type="common">Hawaiian red shrimp</name>
    <dbReference type="NCBI Taxonomy" id="373956"/>
    <lineage>
        <taxon>Eukaryota</taxon>
        <taxon>Metazoa</taxon>
        <taxon>Ecdysozoa</taxon>
        <taxon>Arthropoda</taxon>
        <taxon>Crustacea</taxon>
        <taxon>Multicrustacea</taxon>
        <taxon>Malacostraca</taxon>
        <taxon>Eumalacostraca</taxon>
        <taxon>Eucarida</taxon>
        <taxon>Decapoda</taxon>
        <taxon>Pleocyemata</taxon>
        <taxon>Caridea</taxon>
        <taxon>Atyoidea</taxon>
        <taxon>Atyidae</taxon>
        <taxon>Halocaridina</taxon>
    </lineage>
</organism>
<proteinExistence type="predicted"/>
<feature type="compositionally biased region" description="Basic and acidic residues" evidence="1">
    <location>
        <begin position="161"/>
        <end position="171"/>
    </location>
</feature>
<feature type="transmembrane region" description="Helical" evidence="2">
    <location>
        <begin position="13"/>
        <end position="35"/>
    </location>
</feature>
<keyword evidence="2" id="KW-0812">Transmembrane</keyword>
<reference evidence="4 5" key="1">
    <citation type="submission" date="2023-11" db="EMBL/GenBank/DDBJ databases">
        <title>Halocaridina rubra genome assembly.</title>
        <authorList>
            <person name="Smith C."/>
        </authorList>
    </citation>
    <scope>NUCLEOTIDE SEQUENCE [LARGE SCALE GENOMIC DNA]</scope>
    <source>
        <strain evidence="4">EP-1</strain>
        <tissue evidence="4">Whole</tissue>
    </source>
</reference>
<sequence>MEEIIRREIGWNILLPFMVLFLGGFFVIAVLCCIVKVSLSDHKKGSPGDDAQLLPKVTIEVKESIDNRSVSETGNNPHSSVSSPKDVHSITIDIDSSTTTPDPSYFYSDELIVPSKSKVTPVRVLEENSDKLNSSTLQDKTPKYVLSTARNTKPANSPTAHDSKSKDISSSVRETKPFHSLAFSRTRVAVLPFTQRVEFATRASSKHMLITRF</sequence>
<name>A0AAN8XTI9_HALRR</name>